<evidence type="ECO:0000256" key="1">
    <source>
        <dbReference type="ARBA" id="ARBA00023002"/>
    </source>
</evidence>
<dbReference type="PANTHER" id="PTHR10366:SF562">
    <property type="entry name" value="ALDEHYDE REDUCTASE II (AFU_ORTHOLOGUE AFUA_1G11360)"/>
    <property type="match status" value="1"/>
</dbReference>
<dbReference type="InterPro" id="IPR050425">
    <property type="entry name" value="NAD(P)_dehydrat-like"/>
</dbReference>
<accession>A0ABR3RZU3</accession>
<dbReference type="Gene3D" id="3.40.50.720">
    <property type="entry name" value="NAD(P)-binding Rossmann-like Domain"/>
    <property type="match status" value="1"/>
</dbReference>
<proteinExistence type="inferred from homology"/>
<dbReference type="SUPFAM" id="SSF51735">
    <property type="entry name" value="NAD(P)-binding Rossmann-fold domains"/>
    <property type="match status" value="1"/>
</dbReference>
<dbReference type="InterPro" id="IPR036291">
    <property type="entry name" value="NAD(P)-bd_dom_sf"/>
</dbReference>
<feature type="domain" description="NAD-dependent epimerase/dehydratase" evidence="3">
    <location>
        <begin position="12"/>
        <end position="193"/>
    </location>
</feature>
<name>A0ABR3RZU3_9PLEO</name>
<organism evidence="4 5">
    <name type="scientific">Paraconiothyrium brasiliense</name>
    <dbReference type="NCBI Taxonomy" id="300254"/>
    <lineage>
        <taxon>Eukaryota</taxon>
        <taxon>Fungi</taxon>
        <taxon>Dikarya</taxon>
        <taxon>Ascomycota</taxon>
        <taxon>Pezizomycotina</taxon>
        <taxon>Dothideomycetes</taxon>
        <taxon>Pleosporomycetidae</taxon>
        <taxon>Pleosporales</taxon>
        <taxon>Massarineae</taxon>
        <taxon>Didymosphaeriaceae</taxon>
        <taxon>Paraconiothyrium</taxon>
    </lineage>
</organism>
<keyword evidence="5" id="KW-1185">Reference proteome</keyword>
<dbReference type="EMBL" id="JAKJXO020000002">
    <property type="protein sequence ID" value="KAL1609955.1"/>
    <property type="molecule type" value="Genomic_DNA"/>
</dbReference>
<dbReference type="Proteomes" id="UP001521785">
    <property type="component" value="Unassembled WGS sequence"/>
</dbReference>
<dbReference type="Pfam" id="PF01370">
    <property type="entry name" value="Epimerase"/>
    <property type="match status" value="1"/>
</dbReference>
<evidence type="ECO:0000313" key="5">
    <source>
        <dbReference type="Proteomes" id="UP001521785"/>
    </source>
</evidence>
<comment type="caution">
    <text evidence="4">The sequence shown here is derived from an EMBL/GenBank/DDBJ whole genome shotgun (WGS) entry which is preliminary data.</text>
</comment>
<evidence type="ECO:0000313" key="4">
    <source>
        <dbReference type="EMBL" id="KAL1609955.1"/>
    </source>
</evidence>
<comment type="similarity">
    <text evidence="2">Belongs to the NAD(P)-dependent epimerase/dehydratase family. Dihydroflavonol-4-reductase subfamily.</text>
</comment>
<gene>
    <name evidence="4" type="ORF">SLS60_001620</name>
</gene>
<evidence type="ECO:0000259" key="3">
    <source>
        <dbReference type="Pfam" id="PF01370"/>
    </source>
</evidence>
<evidence type="ECO:0000256" key="2">
    <source>
        <dbReference type="ARBA" id="ARBA00023445"/>
    </source>
</evidence>
<dbReference type="InterPro" id="IPR001509">
    <property type="entry name" value="Epimerase_deHydtase"/>
</dbReference>
<protein>
    <recommendedName>
        <fullName evidence="3">NAD-dependent epimerase/dehydratase domain-containing protein</fullName>
    </recommendedName>
</protein>
<keyword evidence="1" id="KW-0560">Oxidoreductase</keyword>
<reference evidence="4 5" key="1">
    <citation type="submission" date="2024-02" db="EMBL/GenBank/DDBJ databases">
        <title>De novo assembly and annotation of 12 fungi associated with fruit tree decline syndrome in Ontario, Canada.</title>
        <authorList>
            <person name="Sulman M."/>
            <person name="Ellouze W."/>
            <person name="Ilyukhin E."/>
        </authorList>
    </citation>
    <scope>NUCLEOTIDE SEQUENCE [LARGE SCALE GENOMIC DNA]</scope>
    <source>
        <strain evidence="4 5">M42-189</strain>
    </source>
</reference>
<sequence>MQEVTIQPGSTIFVTGVNGLIGSYIVDVLLKRGYNVRGAVRDIEKSKWLLDYFNEKQDVKLELVCVPDMTVEGCYDDVVKGTSGIIHVASPLNGPDPQSTIPIGIRSALNVLSAAAKTPSITRVVYTSSSIASTFPIYDKVKVLDQSSWNDEGIAKGWNHPADEPESLKGLYIYAALKAESEKACWKFMEEEKPNFVFNSIKLKGAQLPNCNFSRVLVPSKQGAPSTIEWAKYAWTGENFEHVSKVITPQFFISTEDCALLHVAALLNPSISGERIFGFAARWNFNKLIAVFRREYPDKNFPADLQGQVDDKCEPPSERAEEILKGIKEDGEGWDSLEDKVREMGAQFASGEL</sequence>
<dbReference type="PANTHER" id="PTHR10366">
    <property type="entry name" value="NAD DEPENDENT EPIMERASE/DEHYDRATASE"/>
    <property type="match status" value="1"/>
</dbReference>